<sequence length="124" mass="12989">MVARETTQKKPHVAVLASPGMGHVTPLLELAKRLVVDHGFCEGESPSLVVFRCGTPLALLRVVICGDASLAKARGCRRHKNCMSQGNGARHEGAEGNVARHGGAKGVTIACRKVMGLGTRAPKA</sequence>
<accession>A0AAD5F5E8</accession>
<comment type="caution">
    <text evidence="1">The sequence shown here is derived from an EMBL/GenBank/DDBJ whole genome shotgun (WGS) entry which is preliminary data.</text>
</comment>
<dbReference type="EMBL" id="JAJFAZ020000001">
    <property type="protein sequence ID" value="KAI5353899.1"/>
    <property type="molecule type" value="Genomic_DNA"/>
</dbReference>
<evidence type="ECO:0000313" key="1">
    <source>
        <dbReference type="EMBL" id="KAI5353899.1"/>
    </source>
</evidence>
<dbReference type="Proteomes" id="UP001054821">
    <property type="component" value="Chromosome 1"/>
</dbReference>
<dbReference type="Gene3D" id="3.40.50.2000">
    <property type="entry name" value="Glycogen Phosphorylase B"/>
    <property type="match status" value="1"/>
</dbReference>
<gene>
    <name evidence="1" type="ORF">L3X38_006793</name>
</gene>
<reference evidence="1 2" key="1">
    <citation type="journal article" date="2022" name="G3 (Bethesda)">
        <title>Whole-genome sequence and methylome profiling of the almond [Prunus dulcis (Mill.) D.A. Webb] cultivar 'Nonpareil'.</title>
        <authorList>
            <person name="D'Amico-Willman K.M."/>
            <person name="Ouma W.Z."/>
            <person name="Meulia T."/>
            <person name="Sideli G.M."/>
            <person name="Gradziel T.M."/>
            <person name="Fresnedo-Ramirez J."/>
        </authorList>
    </citation>
    <scope>NUCLEOTIDE SEQUENCE [LARGE SCALE GENOMIC DNA]</scope>
    <source>
        <strain evidence="1">Clone GOH B32 T37-40</strain>
    </source>
</reference>
<evidence type="ECO:0000313" key="2">
    <source>
        <dbReference type="Proteomes" id="UP001054821"/>
    </source>
</evidence>
<dbReference type="AlphaFoldDB" id="A0AAD5F5E8"/>
<proteinExistence type="predicted"/>
<organism evidence="1 2">
    <name type="scientific">Prunus dulcis</name>
    <name type="common">Almond</name>
    <name type="synonym">Amygdalus dulcis</name>
    <dbReference type="NCBI Taxonomy" id="3755"/>
    <lineage>
        <taxon>Eukaryota</taxon>
        <taxon>Viridiplantae</taxon>
        <taxon>Streptophyta</taxon>
        <taxon>Embryophyta</taxon>
        <taxon>Tracheophyta</taxon>
        <taxon>Spermatophyta</taxon>
        <taxon>Magnoliopsida</taxon>
        <taxon>eudicotyledons</taxon>
        <taxon>Gunneridae</taxon>
        <taxon>Pentapetalae</taxon>
        <taxon>rosids</taxon>
        <taxon>fabids</taxon>
        <taxon>Rosales</taxon>
        <taxon>Rosaceae</taxon>
        <taxon>Amygdaloideae</taxon>
        <taxon>Amygdaleae</taxon>
        <taxon>Prunus</taxon>
    </lineage>
</organism>
<keyword evidence="2" id="KW-1185">Reference proteome</keyword>
<protein>
    <submittedName>
        <fullName evidence="1">Uncharacterized protein</fullName>
    </submittedName>
</protein>
<name>A0AAD5F5E8_PRUDU</name>